<sequence>MATFLKHSPSRRGTVQRSPWRGAGCTGYLVQPWNGDRGIHAKLFALFRKVVASFTRTTGMPAITVQETEGVLGEAPSVGEGRQPDETHRPRPSSTATLERQLSDVLGSLPQQTSFDPDRPTDMNESIDTLAQQMLTLVEIVSAQERDIKVLKEECRRLQEHDQAIAVAFSTFFHILAAGRVAKLSEMANVLNHITQIAEQEGRPAASIKFLKDLASLLPEDKG</sequence>
<accession>A0ABW9YVP3</accession>
<dbReference type="RefSeq" id="WP_161722527.1">
    <property type="nucleotide sequence ID" value="NZ_JAAAXI010000004.1"/>
</dbReference>
<reference evidence="2 3" key="1">
    <citation type="submission" date="2020-01" db="EMBL/GenBank/DDBJ databases">
        <title>Microvirga sp. nov., an arsenate reduction bacterium isolated from Tibet hotspring sediments.</title>
        <authorList>
            <person name="Yuan C.-G."/>
        </authorList>
    </citation>
    <scope>NUCLEOTIDE SEQUENCE [LARGE SCALE GENOMIC DNA]</scope>
    <source>
        <strain evidence="2 3">SYSU G3D203</strain>
    </source>
</reference>
<gene>
    <name evidence="2" type="ORF">GR303_07665</name>
</gene>
<comment type="caution">
    <text evidence="2">The sequence shown here is derived from an EMBL/GenBank/DDBJ whole genome shotgun (WGS) entry which is preliminary data.</text>
</comment>
<dbReference type="EMBL" id="JAAAXJ010000003">
    <property type="protein sequence ID" value="NBJ24230.1"/>
    <property type="molecule type" value="Genomic_DNA"/>
</dbReference>
<proteinExistence type="predicted"/>
<name>A0ABW9YVP3_9HYPH</name>
<dbReference type="Proteomes" id="UP000818323">
    <property type="component" value="Unassembled WGS sequence"/>
</dbReference>
<keyword evidence="3" id="KW-1185">Reference proteome</keyword>
<feature type="region of interest" description="Disordered" evidence="1">
    <location>
        <begin position="1"/>
        <end position="21"/>
    </location>
</feature>
<organism evidence="2 3">
    <name type="scientific">Microvirga arsenatis</name>
    <dbReference type="NCBI Taxonomy" id="2692265"/>
    <lineage>
        <taxon>Bacteria</taxon>
        <taxon>Pseudomonadati</taxon>
        <taxon>Pseudomonadota</taxon>
        <taxon>Alphaproteobacteria</taxon>
        <taxon>Hyphomicrobiales</taxon>
        <taxon>Methylobacteriaceae</taxon>
        <taxon>Microvirga</taxon>
    </lineage>
</organism>
<protein>
    <submittedName>
        <fullName evidence="2">Uncharacterized protein</fullName>
    </submittedName>
</protein>
<evidence type="ECO:0000256" key="1">
    <source>
        <dbReference type="SAM" id="MobiDB-lite"/>
    </source>
</evidence>
<evidence type="ECO:0000313" key="3">
    <source>
        <dbReference type="Proteomes" id="UP000818323"/>
    </source>
</evidence>
<evidence type="ECO:0000313" key="2">
    <source>
        <dbReference type="EMBL" id="NBJ24230.1"/>
    </source>
</evidence>
<feature type="region of interest" description="Disordered" evidence="1">
    <location>
        <begin position="66"/>
        <end position="97"/>
    </location>
</feature>